<feature type="compositionally biased region" description="Polar residues" evidence="7">
    <location>
        <begin position="1463"/>
        <end position="1473"/>
    </location>
</feature>
<feature type="region of interest" description="Disordered" evidence="7">
    <location>
        <begin position="1434"/>
        <end position="1481"/>
    </location>
</feature>
<dbReference type="PROSITE" id="PS50082">
    <property type="entry name" value="WD_REPEATS_2"/>
    <property type="match status" value="1"/>
</dbReference>
<reference evidence="9" key="1">
    <citation type="submission" date="2025-08" db="UniProtKB">
        <authorList>
            <consortium name="RefSeq"/>
        </authorList>
    </citation>
    <scope>IDENTIFICATION</scope>
    <source>
        <tissue evidence="9">Whole body</tissue>
    </source>
</reference>
<dbReference type="InterPro" id="IPR050687">
    <property type="entry name" value="Dynein_IC"/>
</dbReference>
<dbReference type="InterPro" id="IPR036322">
    <property type="entry name" value="WD40_repeat_dom_sf"/>
</dbReference>
<dbReference type="Proteomes" id="UP000694846">
    <property type="component" value="Unplaced"/>
</dbReference>
<evidence type="ECO:0000313" key="8">
    <source>
        <dbReference type="Proteomes" id="UP000694846"/>
    </source>
</evidence>
<dbReference type="GO" id="GO:0045503">
    <property type="term" value="F:dynein light chain binding"/>
    <property type="evidence" value="ECO:0007669"/>
    <property type="project" value="TreeGrafter"/>
</dbReference>
<feature type="repeat" description="WD" evidence="5">
    <location>
        <begin position="814"/>
        <end position="836"/>
    </location>
</feature>
<name>A0A8B8G0R2_9HEMI</name>
<dbReference type="Gene3D" id="2.130.10.10">
    <property type="entry name" value="YVTN repeat-like/Quinoprotein amine dehydrogenase"/>
    <property type="match status" value="2"/>
</dbReference>
<dbReference type="PANTHER" id="PTHR12442">
    <property type="entry name" value="DYNEIN INTERMEDIATE CHAIN"/>
    <property type="match status" value="1"/>
</dbReference>
<keyword evidence="6" id="KW-0175">Coiled coil</keyword>
<evidence type="ECO:0000256" key="5">
    <source>
        <dbReference type="PROSITE-ProRule" id="PRU00221"/>
    </source>
</evidence>
<comment type="subcellular location">
    <subcellularLocation>
        <location evidence="1">Cytoplasm</location>
    </subcellularLocation>
</comment>
<dbReference type="GO" id="GO:0005737">
    <property type="term" value="C:cytoplasm"/>
    <property type="evidence" value="ECO:0007669"/>
    <property type="project" value="UniProtKB-SubCell"/>
</dbReference>
<protein>
    <submittedName>
        <fullName evidence="9">Uncharacterized protein LOC112687581</fullName>
    </submittedName>
</protein>
<dbReference type="GO" id="GO:0045504">
    <property type="term" value="F:dynein heavy chain binding"/>
    <property type="evidence" value="ECO:0007669"/>
    <property type="project" value="TreeGrafter"/>
</dbReference>
<dbReference type="GeneID" id="112687581"/>
<evidence type="ECO:0000313" key="9">
    <source>
        <dbReference type="RefSeq" id="XP_025416186.1"/>
    </source>
</evidence>
<keyword evidence="3 5" id="KW-0853">WD repeat</keyword>
<evidence type="ECO:0000256" key="3">
    <source>
        <dbReference type="ARBA" id="ARBA00022574"/>
    </source>
</evidence>
<dbReference type="PANTHER" id="PTHR12442:SF5">
    <property type="entry name" value="DYNEIN AXONEMAL INTERMEDIATE CHAIN 3"/>
    <property type="match status" value="1"/>
</dbReference>
<proteinExistence type="predicted"/>
<organism evidence="8 9">
    <name type="scientific">Sipha flava</name>
    <name type="common">yellow sugarcane aphid</name>
    <dbReference type="NCBI Taxonomy" id="143950"/>
    <lineage>
        <taxon>Eukaryota</taxon>
        <taxon>Metazoa</taxon>
        <taxon>Ecdysozoa</taxon>
        <taxon>Arthropoda</taxon>
        <taxon>Hexapoda</taxon>
        <taxon>Insecta</taxon>
        <taxon>Pterygota</taxon>
        <taxon>Neoptera</taxon>
        <taxon>Paraneoptera</taxon>
        <taxon>Hemiptera</taxon>
        <taxon>Sternorrhyncha</taxon>
        <taxon>Aphidomorpha</taxon>
        <taxon>Aphidoidea</taxon>
        <taxon>Aphididae</taxon>
        <taxon>Sipha</taxon>
    </lineage>
</organism>
<dbReference type="Pfam" id="PF00400">
    <property type="entry name" value="WD40"/>
    <property type="match status" value="1"/>
</dbReference>
<accession>A0A8B8G0R2</accession>
<feature type="coiled-coil region" evidence="6">
    <location>
        <begin position="601"/>
        <end position="628"/>
    </location>
</feature>
<dbReference type="SUPFAM" id="SSF50978">
    <property type="entry name" value="WD40 repeat-like"/>
    <property type="match status" value="1"/>
</dbReference>
<keyword evidence="8" id="KW-1185">Reference proteome</keyword>
<keyword evidence="4" id="KW-0677">Repeat</keyword>
<gene>
    <name evidence="9" type="primary">LOC112687581</name>
</gene>
<evidence type="ECO:0000256" key="6">
    <source>
        <dbReference type="SAM" id="Coils"/>
    </source>
</evidence>
<dbReference type="InterPro" id="IPR001680">
    <property type="entry name" value="WD40_rpt"/>
</dbReference>
<dbReference type="OrthoDB" id="6619788at2759"/>
<dbReference type="InterPro" id="IPR019775">
    <property type="entry name" value="WD40_repeat_CS"/>
</dbReference>
<keyword evidence="2" id="KW-0963">Cytoplasm</keyword>
<dbReference type="PROSITE" id="PS00678">
    <property type="entry name" value="WD_REPEATS_1"/>
    <property type="match status" value="1"/>
</dbReference>
<dbReference type="GO" id="GO:0007018">
    <property type="term" value="P:microtubule-based movement"/>
    <property type="evidence" value="ECO:0007669"/>
    <property type="project" value="TreeGrafter"/>
</dbReference>
<evidence type="ECO:0000256" key="7">
    <source>
        <dbReference type="SAM" id="MobiDB-lite"/>
    </source>
</evidence>
<dbReference type="SMART" id="SM00320">
    <property type="entry name" value="WD40"/>
    <property type="match status" value="3"/>
</dbReference>
<evidence type="ECO:0000256" key="1">
    <source>
        <dbReference type="ARBA" id="ARBA00004496"/>
    </source>
</evidence>
<evidence type="ECO:0000256" key="2">
    <source>
        <dbReference type="ARBA" id="ARBA00022490"/>
    </source>
</evidence>
<sequence>MSSKKKNSLTKANDEEVTEQVINAISTDLSNESVESTTNLDDDLKIMTIPKMLHEHFECVVGKNVFIDKPWTQISHKKILDHLQKEKSDSCFWKFRKELEAIQNEYVLVGYKAFSSTDEEFLICTTDRAEQFIKQTQVQMEREQNIERSMLRVPKPWESKCSEKDIEDIKSVSAREKITCIWKLSTERLKEEAKFEVSTSKSMKNQHVKLEPRYSKDKFECADVLTMDTCVQATRKMVNREMQTIPRIKDNKCIQSVAVEEEMFQFQPLTKSDKALDDFLDKHVPNLVDQLHYNDLYDLYRDDYKLLKNKNENENATEQNSKDINIFPGYQNTGSKNKYVSSHTWHPTIPGIFAISYTSSSNALYKSVSLETATEEVAKSIGKDMGSYSSDNDNNVEHSNDQSEVKLVDENYKEKIISLLNMEFVQRMRVIQVTEEEKSNDQYGQDIKRQLRNFFNYKPHEQIFIPRDLSVARPDDDSLNDENKIMNEIQNELSYIEILNNTDQSDESVDVDVNECKSQIKGRIKVSSSTKMMPSTVEIDGGEYRDKVEHHDSDTESFYNIWGDDEEWMYGNELRNVVRNLHRKFNKKYDREARENKLFRLLKSEAEYTKMKNKIDDMETERIKLTKDMFEAGYKHQKLKNQSKKRKKSSLGQNKVIRNCEDPLMKRENVPPVYEQNSVIIWSINDNMFPKLILESSEEVYCVEFSPRNGNTVVGGLVNGQICIWDIKEKLDKIDSNNLTMSEKKKKHHRHLWMHMQWSLEVQFKTRIKPAALSAILESHESMVTAIQWIHPMNEITSLGKLVTVKEGQFSDQFFSASMDGTIKLWDLHSTPIPRSQQNIEKKTRFPYPDKLDSYKSPLSIYNNCLKPLYTIIITKPETTMHSPITALSFEIPVMQYKYTSNQPLEIGKRQFEYVPTISDDPNRILVVGSIMGDVGIVTWNGYEIHQQGQNKEECKNIWWGHVHDGPINCIKRNVFYPDLHLVCGGHVVSIWSLNYEGGPIWWKRFSDFTNSVLWSTIHPAEFRVSFNSSGVLQFWNFMKYTHQPYYESNNLNITGDGLIGSLSTPLSSIHFIDAEQLKFSEGINELLNYNKNELIGFSDSNGMIWMITISATILEKNKIEEVGNIFQKEIDRRRELDAWNIKYKEEYGPVEENEVDDSHCESTEPFEQISENDDVKLLPKSKSIKRQICHETIKWYLNRCGSKSRLTREKFTEREKRHMIETLMQKKNVNQQQLDEYIRNNEMKTSDESNVKKIRFKSDETYKHIVNKLLVAEETKEYGLDIDSQKNVESEEMKQIFEKIHNIVVTDYEFKKEKLNSYIKNNPYKAAQEDWAQVIEFAEREDKDVLNDPNILKGPNIRMMYRKLSKKYIDEGYKIKEWKSRRDQHADDRYKMRESKINELKAIYGKSYNPYWDKGLKPLRMKDAVRRRVTEIDDDNNKQLHESYSQEENGDSCYTDYLSFTEPDTISNNPDQTGKDISEK</sequence>
<evidence type="ECO:0000256" key="4">
    <source>
        <dbReference type="ARBA" id="ARBA00022737"/>
    </source>
</evidence>
<dbReference type="InterPro" id="IPR015943">
    <property type="entry name" value="WD40/YVTN_repeat-like_dom_sf"/>
</dbReference>
<dbReference type="RefSeq" id="XP_025416186.1">
    <property type="nucleotide sequence ID" value="XM_025560401.1"/>
</dbReference>